<accession>A0ABQ5EA86</accession>
<comment type="caution">
    <text evidence="2">The sequence shown here is derived from an EMBL/GenBank/DDBJ whole genome shotgun (WGS) entry which is preliminary data.</text>
</comment>
<dbReference type="EMBL" id="BQNB010016099">
    <property type="protein sequence ID" value="GJT47799.1"/>
    <property type="molecule type" value="Genomic_DNA"/>
</dbReference>
<name>A0ABQ5EA86_9ASTR</name>
<evidence type="ECO:0000256" key="1">
    <source>
        <dbReference type="SAM" id="MobiDB-lite"/>
    </source>
</evidence>
<sequence length="130" mass="14936">MKVINMIRVERSCKRPFEEGRVQGSWKEVQWRQCEEQMSRIREQVILRSKSNPERGPTLDTMSLGKAQSKDGIENLITSSRTDTDQYGNDGATFSNRPVSNNWRDVCAGKMDVSHDQIKKNSYSMIRHGA</sequence>
<reference evidence="2" key="1">
    <citation type="journal article" date="2022" name="Int. J. Mol. Sci.">
        <title>Draft Genome of Tanacetum Coccineum: Genomic Comparison of Closely Related Tanacetum-Family Plants.</title>
        <authorList>
            <person name="Yamashiro T."/>
            <person name="Shiraishi A."/>
            <person name="Nakayama K."/>
            <person name="Satake H."/>
        </authorList>
    </citation>
    <scope>NUCLEOTIDE SEQUENCE</scope>
</reference>
<evidence type="ECO:0000313" key="3">
    <source>
        <dbReference type="Proteomes" id="UP001151760"/>
    </source>
</evidence>
<evidence type="ECO:0000313" key="2">
    <source>
        <dbReference type="EMBL" id="GJT47799.1"/>
    </source>
</evidence>
<feature type="region of interest" description="Disordered" evidence="1">
    <location>
        <begin position="51"/>
        <end position="70"/>
    </location>
</feature>
<reference evidence="2" key="2">
    <citation type="submission" date="2022-01" db="EMBL/GenBank/DDBJ databases">
        <authorList>
            <person name="Yamashiro T."/>
            <person name="Shiraishi A."/>
            <person name="Satake H."/>
            <person name="Nakayama K."/>
        </authorList>
    </citation>
    <scope>NUCLEOTIDE SEQUENCE</scope>
</reference>
<dbReference type="Proteomes" id="UP001151760">
    <property type="component" value="Unassembled WGS sequence"/>
</dbReference>
<proteinExistence type="predicted"/>
<organism evidence="2 3">
    <name type="scientific">Tanacetum coccineum</name>
    <dbReference type="NCBI Taxonomy" id="301880"/>
    <lineage>
        <taxon>Eukaryota</taxon>
        <taxon>Viridiplantae</taxon>
        <taxon>Streptophyta</taxon>
        <taxon>Embryophyta</taxon>
        <taxon>Tracheophyta</taxon>
        <taxon>Spermatophyta</taxon>
        <taxon>Magnoliopsida</taxon>
        <taxon>eudicotyledons</taxon>
        <taxon>Gunneridae</taxon>
        <taxon>Pentapetalae</taxon>
        <taxon>asterids</taxon>
        <taxon>campanulids</taxon>
        <taxon>Asterales</taxon>
        <taxon>Asteraceae</taxon>
        <taxon>Asteroideae</taxon>
        <taxon>Anthemideae</taxon>
        <taxon>Anthemidinae</taxon>
        <taxon>Tanacetum</taxon>
    </lineage>
</organism>
<gene>
    <name evidence="2" type="ORF">Tco_0973956</name>
</gene>
<keyword evidence="3" id="KW-1185">Reference proteome</keyword>
<protein>
    <submittedName>
        <fullName evidence="2">Uncharacterized protein</fullName>
    </submittedName>
</protein>